<keyword evidence="1" id="KW-0812">Transmembrane</keyword>
<keyword evidence="3" id="KW-1185">Reference proteome</keyword>
<protein>
    <submittedName>
        <fullName evidence="2">Uncharacterized protein</fullName>
    </submittedName>
</protein>
<feature type="transmembrane region" description="Helical" evidence="1">
    <location>
        <begin position="16"/>
        <end position="36"/>
    </location>
</feature>
<evidence type="ECO:0000256" key="1">
    <source>
        <dbReference type="SAM" id="Phobius"/>
    </source>
</evidence>
<name>A0ABS1S129_9RHOB</name>
<evidence type="ECO:0000313" key="2">
    <source>
        <dbReference type="EMBL" id="MBL3672269.1"/>
    </source>
</evidence>
<dbReference type="RefSeq" id="WP_191307468.1">
    <property type="nucleotide sequence ID" value="NZ_BNCL01000001.1"/>
</dbReference>
<dbReference type="EMBL" id="JAESHT010000002">
    <property type="protein sequence ID" value="MBL3672269.1"/>
    <property type="molecule type" value="Genomic_DNA"/>
</dbReference>
<proteinExistence type="predicted"/>
<gene>
    <name evidence="2" type="ORF">JL111_02110</name>
</gene>
<sequence length="128" mass="13538">MQDIITAIIAEQLTEIIITLALAGISAAGTFAMVQLTRLLGEKRTKILSDKLGDAIERAKADAEAKGLNGEQAKAWIMGYVKQTMTGTIRKLKASDGDLAKRISAQSAQVSALEKGIAIGKALTQAVR</sequence>
<comment type="caution">
    <text evidence="2">The sequence shown here is derived from an EMBL/GenBank/DDBJ whole genome shotgun (WGS) entry which is preliminary data.</text>
</comment>
<organism evidence="2 3">
    <name type="scientific">Paracoccus aerius</name>
    <dbReference type="NCBI Taxonomy" id="1915382"/>
    <lineage>
        <taxon>Bacteria</taxon>
        <taxon>Pseudomonadati</taxon>
        <taxon>Pseudomonadota</taxon>
        <taxon>Alphaproteobacteria</taxon>
        <taxon>Rhodobacterales</taxon>
        <taxon>Paracoccaceae</taxon>
        <taxon>Paracoccus</taxon>
    </lineage>
</organism>
<accession>A0ABS1S129</accession>
<dbReference type="Proteomes" id="UP000644749">
    <property type="component" value="Unassembled WGS sequence"/>
</dbReference>
<reference evidence="2 3" key="1">
    <citation type="submission" date="2021-01" db="EMBL/GenBank/DDBJ databases">
        <title>011410 draft genome.</title>
        <authorList>
            <person name="Lang L."/>
        </authorList>
    </citation>
    <scope>NUCLEOTIDE SEQUENCE [LARGE SCALE GENOMIC DNA]</scope>
    <source>
        <strain evidence="2 3">KCTC 42845</strain>
    </source>
</reference>
<keyword evidence="1" id="KW-1133">Transmembrane helix</keyword>
<evidence type="ECO:0000313" key="3">
    <source>
        <dbReference type="Proteomes" id="UP000644749"/>
    </source>
</evidence>
<keyword evidence="1" id="KW-0472">Membrane</keyword>